<evidence type="ECO:0000256" key="1">
    <source>
        <dbReference type="ARBA" id="ARBA00023121"/>
    </source>
</evidence>
<dbReference type="PANTHER" id="PTHR33434">
    <property type="entry name" value="DEGV DOMAIN-CONTAINING PROTEIN DR_1986-RELATED"/>
    <property type="match status" value="1"/>
</dbReference>
<dbReference type="Pfam" id="PF02645">
    <property type="entry name" value="DegV"/>
    <property type="match status" value="1"/>
</dbReference>
<evidence type="ECO:0000313" key="2">
    <source>
        <dbReference type="EMBL" id="ANS78371.1"/>
    </source>
</evidence>
<reference evidence="2 3" key="1">
    <citation type="submission" date="2016-03" db="EMBL/GenBank/DDBJ databases">
        <title>Shallow-sea hydrothermal system.</title>
        <authorList>
            <person name="Tang K."/>
        </authorList>
    </citation>
    <scope>NUCLEOTIDE SEQUENCE [LARGE SCALE GENOMIC DNA]</scope>
    <source>
        <strain evidence="2 3">JLT9</strain>
    </source>
</reference>
<dbReference type="SUPFAM" id="SSF82549">
    <property type="entry name" value="DAK1/DegV-like"/>
    <property type="match status" value="1"/>
</dbReference>
<dbReference type="GO" id="GO:0008289">
    <property type="term" value="F:lipid binding"/>
    <property type="evidence" value="ECO:0007669"/>
    <property type="project" value="UniProtKB-KW"/>
</dbReference>
<proteinExistence type="predicted"/>
<dbReference type="Gene3D" id="3.40.50.10170">
    <property type="match status" value="1"/>
</dbReference>
<dbReference type="PANTHER" id="PTHR33434:SF2">
    <property type="entry name" value="FATTY ACID-BINDING PROTEIN TM_1468"/>
    <property type="match status" value="1"/>
</dbReference>
<sequence length="286" mass="29471">MDVALLTDSASCLPPGQQAGAPLRVLPLHVMVEGRRGDSREVTQAEVVDVLRAGRERISTSRVSPGEFVAGYRELVAETGCRRIVSVHLSGRLSGTVEAAGLAAQEVADEVEVRVVDSRTVGLPLGWAALDAAALARAGATVEEVERLVRERAGGARAWFYVDSLEHLRRGGRLGRAQAVLGSALAIKPLLGVDDGEVVLAERVRTRGRALARLADLAVEAAEQVRAAGGGPRVGVHELGAEEAAAELAAGLGERVGVEVQVAPLDPGIGVHTGPGTLGVVVAAGG</sequence>
<dbReference type="InterPro" id="IPR050270">
    <property type="entry name" value="DegV_domain_contain"/>
</dbReference>
<dbReference type="InterPro" id="IPR003797">
    <property type="entry name" value="DegV"/>
</dbReference>
<gene>
    <name evidence="2" type="ORF">SGUI_0975</name>
</gene>
<protein>
    <recommendedName>
        <fullName evidence="4">DegV family protein</fullName>
    </recommendedName>
</protein>
<dbReference type="RefSeq" id="WP_066637049.1">
    <property type="nucleotide sequence ID" value="NZ_CP014989.1"/>
</dbReference>
<dbReference type="Gene3D" id="3.30.1180.10">
    <property type="match status" value="1"/>
</dbReference>
<dbReference type="OrthoDB" id="9760324at2"/>
<dbReference type="InterPro" id="IPR043168">
    <property type="entry name" value="DegV_C"/>
</dbReference>
<dbReference type="STRING" id="1758689.SGUI_0975"/>
<dbReference type="KEGG" id="serj:SGUI_0975"/>
<organism evidence="2 3">
    <name type="scientific">Serinicoccus hydrothermalis</name>
    <dbReference type="NCBI Taxonomy" id="1758689"/>
    <lineage>
        <taxon>Bacteria</taxon>
        <taxon>Bacillati</taxon>
        <taxon>Actinomycetota</taxon>
        <taxon>Actinomycetes</taxon>
        <taxon>Micrococcales</taxon>
        <taxon>Ornithinimicrobiaceae</taxon>
        <taxon>Serinicoccus</taxon>
    </lineage>
</organism>
<dbReference type="NCBIfam" id="TIGR00762">
    <property type="entry name" value="DegV"/>
    <property type="match status" value="1"/>
</dbReference>
<dbReference type="PATRIC" id="fig|1758689.4.peg.1014"/>
<evidence type="ECO:0000313" key="3">
    <source>
        <dbReference type="Proteomes" id="UP000092482"/>
    </source>
</evidence>
<keyword evidence="1" id="KW-0446">Lipid-binding</keyword>
<dbReference type="Proteomes" id="UP000092482">
    <property type="component" value="Chromosome"/>
</dbReference>
<accession>A0A1B1NAE1</accession>
<name>A0A1B1NAE1_9MICO</name>
<evidence type="ECO:0008006" key="4">
    <source>
        <dbReference type="Google" id="ProtNLM"/>
    </source>
</evidence>
<dbReference type="AlphaFoldDB" id="A0A1B1NAE1"/>
<dbReference type="PROSITE" id="PS51482">
    <property type="entry name" value="DEGV"/>
    <property type="match status" value="1"/>
</dbReference>
<dbReference type="EMBL" id="CP014989">
    <property type="protein sequence ID" value="ANS78371.1"/>
    <property type="molecule type" value="Genomic_DNA"/>
</dbReference>
<keyword evidence="3" id="KW-1185">Reference proteome</keyword>